<organism evidence="1 2">
    <name type="scientific">Anabarilius grahami</name>
    <name type="common">Kanglang fish</name>
    <name type="synonym">Barilius grahami</name>
    <dbReference type="NCBI Taxonomy" id="495550"/>
    <lineage>
        <taxon>Eukaryota</taxon>
        <taxon>Metazoa</taxon>
        <taxon>Chordata</taxon>
        <taxon>Craniata</taxon>
        <taxon>Vertebrata</taxon>
        <taxon>Euteleostomi</taxon>
        <taxon>Actinopterygii</taxon>
        <taxon>Neopterygii</taxon>
        <taxon>Teleostei</taxon>
        <taxon>Ostariophysi</taxon>
        <taxon>Cypriniformes</taxon>
        <taxon>Xenocyprididae</taxon>
        <taxon>Xenocypridinae</taxon>
        <taxon>Xenocypridinae incertae sedis</taxon>
        <taxon>Anabarilius</taxon>
    </lineage>
</organism>
<keyword evidence="2" id="KW-1185">Reference proteome</keyword>
<dbReference type="Proteomes" id="UP000281406">
    <property type="component" value="Unassembled WGS sequence"/>
</dbReference>
<gene>
    <name evidence="1" type="ORF">DPX16_20749</name>
</gene>
<sequence length="88" mass="9850">MTHKESSLGPLTGTSMPLLQIGYQLSCRQVAPSDIVEHNRISLSKCDTQASPDGASTSQLVSRFVKYLLRMMVHEEYMRTVEQCFTAL</sequence>
<dbReference type="AlphaFoldDB" id="A0A3N0YF65"/>
<evidence type="ECO:0000313" key="2">
    <source>
        <dbReference type="Proteomes" id="UP000281406"/>
    </source>
</evidence>
<accession>A0A3N0YF65</accession>
<name>A0A3N0YF65_ANAGA</name>
<evidence type="ECO:0000313" key="1">
    <source>
        <dbReference type="EMBL" id="ROL44480.1"/>
    </source>
</evidence>
<reference evidence="1 2" key="1">
    <citation type="submission" date="2018-10" db="EMBL/GenBank/DDBJ databases">
        <title>Genome assembly for a Yunnan-Guizhou Plateau 3E fish, Anabarilius grahami (Regan), and its evolutionary and genetic applications.</title>
        <authorList>
            <person name="Jiang W."/>
        </authorList>
    </citation>
    <scope>NUCLEOTIDE SEQUENCE [LARGE SCALE GENOMIC DNA]</scope>
    <source>
        <strain evidence="1">AG-KIZ</strain>
        <tissue evidence="1">Muscle</tissue>
    </source>
</reference>
<proteinExistence type="predicted"/>
<protein>
    <submittedName>
        <fullName evidence="1">Uncharacterized protein</fullName>
    </submittedName>
</protein>
<comment type="caution">
    <text evidence="1">The sequence shown here is derived from an EMBL/GenBank/DDBJ whole genome shotgun (WGS) entry which is preliminary data.</text>
</comment>
<dbReference type="EMBL" id="RJVU01046050">
    <property type="protein sequence ID" value="ROL44480.1"/>
    <property type="molecule type" value="Genomic_DNA"/>
</dbReference>